<evidence type="ECO:0000313" key="6">
    <source>
        <dbReference type="Proteomes" id="UP001516023"/>
    </source>
</evidence>
<dbReference type="AlphaFoldDB" id="A0ABD3QW40"/>
<dbReference type="Gene3D" id="3.40.630.30">
    <property type="match status" value="1"/>
</dbReference>
<dbReference type="InterPro" id="IPR044542">
    <property type="entry name" value="NAA30-like"/>
</dbReference>
<dbReference type="InterPro" id="IPR016181">
    <property type="entry name" value="Acyl_CoA_acyltransferase"/>
</dbReference>
<dbReference type="CDD" id="cd04301">
    <property type="entry name" value="NAT_SF"/>
    <property type="match status" value="1"/>
</dbReference>
<evidence type="ECO:0000256" key="3">
    <source>
        <dbReference type="ARBA" id="ARBA00024025"/>
    </source>
</evidence>
<reference evidence="5 6" key="1">
    <citation type="journal article" date="2020" name="G3 (Bethesda)">
        <title>Improved Reference Genome for Cyclotella cryptica CCMP332, a Model for Cell Wall Morphogenesis, Salinity Adaptation, and Lipid Production in Diatoms (Bacillariophyta).</title>
        <authorList>
            <person name="Roberts W.R."/>
            <person name="Downey K.M."/>
            <person name="Ruck E.C."/>
            <person name="Traller J.C."/>
            <person name="Alverson A.J."/>
        </authorList>
    </citation>
    <scope>NUCLEOTIDE SEQUENCE [LARGE SCALE GENOMIC DNA]</scope>
    <source>
        <strain evidence="5 6">CCMP332</strain>
    </source>
</reference>
<dbReference type="GO" id="GO:0005737">
    <property type="term" value="C:cytoplasm"/>
    <property type="evidence" value="ECO:0007669"/>
    <property type="project" value="UniProtKB-ARBA"/>
</dbReference>
<keyword evidence="6" id="KW-1185">Reference proteome</keyword>
<dbReference type="Proteomes" id="UP001516023">
    <property type="component" value="Unassembled WGS sequence"/>
</dbReference>
<dbReference type="PANTHER" id="PTHR45896">
    <property type="entry name" value="N-ALPHA-ACETYLTRANSFERASE 30"/>
    <property type="match status" value="1"/>
</dbReference>
<keyword evidence="2" id="KW-0012">Acyltransferase</keyword>
<gene>
    <name evidence="5" type="ORF">HJC23_002509</name>
</gene>
<keyword evidence="1" id="KW-0808">Transferase</keyword>
<comment type="similarity">
    <text evidence="3">Belongs to the acetyltransferase family. MAK3 subfamily.</text>
</comment>
<dbReference type="PROSITE" id="PS51186">
    <property type="entry name" value="GNAT"/>
    <property type="match status" value="1"/>
</dbReference>
<proteinExistence type="inferred from homology"/>
<dbReference type="Pfam" id="PF00583">
    <property type="entry name" value="Acetyltransf_1"/>
    <property type="match status" value="1"/>
</dbReference>
<evidence type="ECO:0000259" key="4">
    <source>
        <dbReference type="PROSITE" id="PS51186"/>
    </source>
</evidence>
<evidence type="ECO:0000256" key="2">
    <source>
        <dbReference type="ARBA" id="ARBA00023315"/>
    </source>
</evidence>
<sequence length="204" mass="23260">MTYDDLPSVEGIDLINYVDESQLEDVMRLVGQDLSEPYSTFTYRYFLHRWPQLCILAVPANDSVDGTASDDTNVRRPIGCVVCKIDVGDDESDERDVLQKIDQTNSAGDGSHKARDSKVLTGYIGMLAVEKEYRRSGIGTALVHHAIHRMKQMGCQSIRLETEVSNKGAVRLYEDRFGFIREELLVKYYLNWGDAYRLRLWLDG</sequence>
<protein>
    <recommendedName>
        <fullName evidence="4">N-acetyltransferase domain-containing protein</fullName>
    </recommendedName>
</protein>
<organism evidence="5 6">
    <name type="scientific">Cyclotella cryptica</name>
    <dbReference type="NCBI Taxonomy" id="29204"/>
    <lineage>
        <taxon>Eukaryota</taxon>
        <taxon>Sar</taxon>
        <taxon>Stramenopiles</taxon>
        <taxon>Ochrophyta</taxon>
        <taxon>Bacillariophyta</taxon>
        <taxon>Coscinodiscophyceae</taxon>
        <taxon>Thalassiosirophycidae</taxon>
        <taxon>Stephanodiscales</taxon>
        <taxon>Stephanodiscaceae</taxon>
        <taxon>Cyclotella</taxon>
    </lineage>
</organism>
<accession>A0ABD3QW40</accession>
<dbReference type="PANTHER" id="PTHR45896:SF1">
    <property type="entry name" value="N-ALPHA-ACETYLTRANSFERASE 30"/>
    <property type="match status" value="1"/>
</dbReference>
<evidence type="ECO:0000256" key="1">
    <source>
        <dbReference type="ARBA" id="ARBA00022679"/>
    </source>
</evidence>
<dbReference type="InterPro" id="IPR000182">
    <property type="entry name" value="GNAT_dom"/>
</dbReference>
<dbReference type="EMBL" id="JABMIG020000007">
    <property type="protein sequence ID" value="KAL3804470.1"/>
    <property type="molecule type" value="Genomic_DNA"/>
</dbReference>
<name>A0ABD3QW40_9STRA</name>
<comment type="caution">
    <text evidence="5">The sequence shown here is derived from an EMBL/GenBank/DDBJ whole genome shotgun (WGS) entry which is preliminary data.</text>
</comment>
<feature type="domain" description="N-acetyltransferase" evidence="4">
    <location>
        <begin position="13"/>
        <end position="203"/>
    </location>
</feature>
<dbReference type="GO" id="GO:0016746">
    <property type="term" value="F:acyltransferase activity"/>
    <property type="evidence" value="ECO:0007669"/>
    <property type="project" value="UniProtKB-KW"/>
</dbReference>
<dbReference type="SUPFAM" id="SSF55729">
    <property type="entry name" value="Acyl-CoA N-acyltransferases (Nat)"/>
    <property type="match status" value="1"/>
</dbReference>
<evidence type="ECO:0000313" key="5">
    <source>
        <dbReference type="EMBL" id="KAL3804470.1"/>
    </source>
</evidence>